<protein>
    <recommendedName>
        <fullName evidence="6">Carboxypeptidase regulatory-like domain-containing protein</fullName>
    </recommendedName>
</protein>
<dbReference type="Proteomes" id="UP001209476">
    <property type="component" value="Unassembled WGS sequence"/>
</dbReference>
<evidence type="ECO:0000313" key="5">
    <source>
        <dbReference type="Proteomes" id="UP000406735"/>
    </source>
</evidence>
<dbReference type="Proteomes" id="UP000406735">
    <property type="component" value="Unassembled WGS sequence"/>
</dbReference>
<reference evidence="4 5" key="1">
    <citation type="submission" date="2019-09" db="EMBL/GenBank/DDBJ databases">
        <title>Distinct polysaccharide growth profiles of human intestinal Prevotella copri isolates.</title>
        <authorList>
            <person name="Fehlner-Peach H."/>
            <person name="Magnabosco C."/>
            <person name="Raghavan V."/>
            <person name="Scher J.U."/>
            <person name="Tett A."/>
            <person name="Cox L.M."/>
            <person name="Gottsegen C."/>
            <person name="Watters A."/>
            <person name="Wiltshire- Gordon J.D."/>
            <person name="Segata N."/>
            <person name="Bonneau R."/>
            <person name="Littman D.R."/>
        </authorList>
    </citation>
    <scope>NUCLEOTIDE SEQUENCE [LARGE SCALE GENOMIC DNA]</scope>
    <source>
        <strain evidence="4">IK21513</strain>
        <strain evidence="5">iK21513</strain>
    </source>
</reference>
<keyword evidence="2" id="KW-0732">Signal</keyword>
<gene>
    <name evidence="4" type="ORF">F7D97_15170</name>
    <name evidence="3" type="ORF">ONS98_09540</name>
</gene>
<evidence type="ECO:0000256" key="2">
    <source>
        <dbReference type="SAM" id="SignalP"/>
    </source>
</evidence>
<feature type="signal peptide" evidence="2">
    <location>
        <begin position="1"/>
        <end position="21"/>
    </location>
</feature>
<reference evidence="3" key="2">
    <citation type="submission" date="2022-11" db="EMBL/GenBank/DDBJ databases">
        <title>Genomic repertoires linked with pathogenic potency of arthritogenic Prevotella copri isolated from the gut of rheumatoid arthritis patients.</title>
        <authorList>
            <person name="Nii T."/>
            <person name="Maeda Y."/>
            <person name="Motooka D."/>
            <person name="Naito M."/>
            <person name="Matsumoto Y."/>
            <person name="Ogawa T."/>
            <person name="Oguro-Igashira E."/>
            <person name="Kishikawa T."/>
            <person name="Yamashita M."/>
            <person name="Koizumi S."/>
            <person name="Kurakawa T."/>
            <person name="Okumura R."/>
            <person name="Kayama H."/>
            <person name="Murakami M."/>
            <person name="Sakaguchi T."/>
            <person name="Das B."/>
            <person name="Nakamura S."/>
            <person name="Okada Y."/>
            <person name="Kumanogoh A."/>
            <person name="Takeda K."/>
        </authorList>
    </citation>
    <scope>NUCLEOTIDE SEQUENCE</scope>
    <source>
        <strain evidence="3">RA-N001-16</strain>
    </source>
</reference>
<dbReference type="EMBL" id="JAPDUM010000001">
    <property type="protein sequence ID" value="MCW4165456.1"/>
    <property type="molecule type" value="Genomic_DNA"/>
</dbReference>
<proteinExistence type="predicted"/>
<evidence type="ECO:0000256" key="1">
    <source>
        <dbReference type="SAM" id="MobiDB-lite"/>
    </source>
</evidence>
<dbReference type="RefSeq" id="WP_153079637.1">
    <property type="nucleotide sequence ID" value="NZ_CP156891.1"/>
</dbReference>
<feature type="chain" id="PRO_5042724169" description="Carboxypeptidase regulatory-like domain-containing protein" evidence="2">
    <location>
        <begin position="22"/>
        <end position="219"/>
    </location>
</feature>
<feature type="compositionally biased region" description="Basic and acidic residues" evidence="1">
    <location>
        <begin position="187"/>
        <end position="219"/>
    </location>
</feature>
<accession>A0A5P0WCX5</accession>
<evidence type="ECO:0000313" key="3">
    <source>
        <dbReference type="EMBL" id="MCW4165456.1"/>
    </source>
</evidence>
<evidence type="ECO:0000313" key="4">
    <source>
        <dbReference type="EMBL" id="MQN11229.1"/>
    </source>
</evidence>
<name>A0A5P0WCX5_9BACT</name>
<dbReference type="AlphaFoldDB" id="A0A5P0WCX5"/>
<sequence length="219" mass="24934">MKRIILILIVLLAMLGQVAYAQKTCVIASAENHVPIREALIHTNNNHWARTDYRGYWTMRYQFDSATVSKPGFMKATIRYKELPDTLFLLPDAKQLGEVTVWGKNQEGIKNMEEDIQEKINSLPTSSAGIGFDAFGWMDKQGKRDKKHLQQAKKVFEKMEHKDPVVAAYEKATGKKYELTNPYDVSAFKKDPSSEMATEEKKATSDAESKSNKKENPEK</sequence>
<dbReference type="EMBL" id="VZCY01000123">
    <property type="protein sequence ID" value="MQN11229.1"/>
    <property type="molecule type" value="Genomic_DNA"/>
</dbReference>
<organism evidence="4 5">
    <name type="scientific">Segatella copri</name>
    <dbReference type="NCBI Taxonomy" id="165179"/>
    <lineage>
        <taxon>Bacteria</taxon>
        <taxon>Pseudomonadati</taxon>
        <taxon>Bacteroidota</taxon>
        <taxon>Bacteroidia</taxon>
        <taxon>Bacteroidales</taxon>
        <taxon>Prevotellaceae</taxon>
        <taxon>Segatella</taxon>
    </lineage>
</organism>
<evidence type="ECO:0008006" key="6">
    <source>
        <dbReference type="Google" id="ProtNLM"/>
    </source>
</evidence>
<feature type="region of interest" description="Disordered" evidence="1">
    <location>
        <begin position="182"/>
        <end position="219"/>
    </location>
</feature>
<comment type="caution">
    <text evidence="4">The sequence shown here is derived from an EMBL/GenBank/DDBJ whole genome shotgun (WGS) entry which is preliminary data.</text>
</comment>